<keyword evidence="4 7" id="KW-0812">Transmembrane</keyword>
<keyword evidence="3" id="KW-1003">Cell membrane</keyword>
<gene>
    <name evidence="8" type="ORF">O4J56_15155</name>
</gene>
<dbReference type="PANTHER" id="PTHR34584">
    <property type="entry name" value="NA(+)/H(+) ANTIPORTER SUBUNIT E1"/>
    <property type="match status" value="1"/>
</dbReference>
<evidence type="ECO:0000256" key="2">
    <source>
        <dbReference type="ARBA" id="ARBA00006228"/>
    </source>
</evidence>
<dbReference type="PANTHER" id="PTHR34584:SF1">
    <property type="entry name" value="NA(+)_H(+) ANTIPORTER SUBUNIT E1"/>
    <property type="match status" value="1"/>
</dbReference>
<reference evidence="8 9" key="1">
    <citation type="submission" date="2023-01" db="EMBL/GenBank/DDBJ databases">
        <title>Draft genome sequence of Nocardiopsis sp. RSe5-2 isolated from halophytes.</title>
        <authorList>
            <person name="Duangmal K."/>
            <person name="Chantavorakit T."/>
        </authorList>
    </citation>
    <scope>NUCLEOTIDE SEQUENCE [LARGE SCALE GENOMIC DNA]</scope>
    <source>
        <strain evidence="8 9">RSe5-2</strain>
    </source>
</reference>
<dbReference type="InterPro" id="IPR002758">
    <property type="entry name" value="Cation_antiport_E"/>
</dbReference>
<evidence type="ECO:0000313" key="8">
    <source>
        <dbReference type="EMBL" id="MDA2811979.1"/>
    </source>
</evidence>
<dbReference type="EMBL" id="JAQFWQ010000039">
    <property type="protein sequence ID" value="MDA2811979.1"/>
    <property type="molecule type" value="Genomic_DNA"/>
</dbReference>
<keyword evidence="6 7" id="KW-0472">Membrane</keyword>
<feature type="transmembrane region" description="Helical" evidence="7">
    <location>
        <begin position="12"/>
        <end position="30"/>
    </location>
</feature>
<comment type="caution">
    <text evidence="8">The sequence shown here is derived from an EMBL/GenBank/DDBJ whole genome shotgun (WGS) entry which is preliminary data.</text>
</comment>
<evidence type="ECO:0000256" key="6">
    <source>
        <dbReference type="ARBA" id="ARBA00023136"/>
    </source>
</evidence>
<organism evidence="8 9">
    <name type="scientific">Nocardiopsis endophytica</name>
    <dbReference type="NCBI Taxonomy" id="3018445"/>
    <lineage>
        <taxon>Bacteria</taxon>
        <taxon>Bacillati</taxon>
        <taxon>Actinomycetota</taxon>
        <taxon>Actinomycetes</taxon>
        <taxon>Streptosporangiales</taxon>
        <taxon>Nocardiopsidaceae</taxon>
        <taxon>Nocardiopsis</taxon>
    </lineage>
</organism>
<feature type="transmembrane region" description="Helical" evidence="7">
    <location>
        <begin position="36"/>
        <end position="58"/>
    </location>
</feature>
<proteinExistence type="inferred from homology"/>
<keyword evidence="9" id="KW-1185">Reference proteome</keyword>
<evidence type="ECO:0000256" key="3">
    <source>
        <dbReference type="ARBA" id="ARBA00022475"/>
    </source>
</evidence>
<dbReference type="RefSeq" id="WP_270686428.1">
    <property type="nucleotide sequence ID" value="NZ_JAQFWQ010000039.1"/>
</dbReference>
<evidence type="ECO:0000256" key="5">
    <source>
        <dbReference type="ARBA" id="ARBA00022989"/>
    </source>
</evidence>
<keyword evidence="5 7" id="KW-1133">Transmembrane helix</keyword>
<sequence>MNALSGTAVRMLGRLPMVLWLTAMWAVLWGDASPGTLIAGFAVGAGCYAAAKLPHLPVRLRFRPLWAARLAGRILLDLFTSSVQMAYYALDRPGRVRGAIVAVPLRTDSDLLMAMVSGGLSLVTGSQTIELDREGGVIYVHGIPIRGEGDVPRLRRDVRRMEELFVRAFGSTADIADFEATERAMDAARTAGKGES</sequence>
<evidence type="ECO:0000313" key="9">
    <source>
        <dbReference type="Proteomes" id="UP001527866"/>
    </source>
</evidence>
<dbReference type="Proteomes" id="UP001527866">
    <property type="component" value="Unassembled WGS sequence"/>
</dbReference>
<evidence type="ECO:0000256" key="4">
    <source>
        <dbReference type="ARBA" id="ARBA00022692"/>
    </source>
</evidence>
<comment type="similarity">
    <text evidence="2">Belongs to the CPA3 antiporters (TC 2.A.63) subunit E family.</text>
</comment>
<dbReference type="Pfam" id="PF01899">
    <property type="entry name" value="MNHE"/>
    <property type="match status" value="1"/>
</dbReference>
<dbReference type="NCBIfam" id="NF006521">
    <property type="entry name" value="PRK08965.1-5"/>
    <property type="match status" value="1"/>
</dbReference>
<protein>
    <submittedName>
        <fullName evidence="8">Na+/H+ antiporter subunit E</fullName>
    </submittedName>
</protein>
<name>A0ABT4U4U7_9ACTN</name>
<evidence type="ECO:0000256" key="1">
    <source>
        <dbReference type="ARBA" id="ARBA00004651"/>
    </source>
</evidence>
<accession>A0ABT4U4U7</accession>
<comment type="subcellular location">
    <subcellularLocation>
        <location evidence="1">Cell membrane</location>
        <topology evidence="1">Multi-pass membrane protein</topology>
    </subcellularLocation>
</comment>
<evidence type="ECO:0000256" key="7">
    <source>
        <dbReference type="SAM" id="Phobius"/>
    </source>
</evidence>